<evidence type="ECO:0000313" key="1">
    <source>
        <dbReference type="EMBL" id="BAT73107.1"/>
    </source>
</evidence>
<dbReference type="EMBL" id="AP015034">
    <property type="protein sequence ID" value="BAT73107.1"/>
    <property type="molecule type" value="Genomic_DNA"/>
</dbReference>
<evidence type="ECO:0000313" key="2">
    <source>
        <dbReference type="Proteomes" id="UP000291084"/>
    </source>
</evidence>
<accession>A0A0S3QXT9</accession>
<reference evidence="1 2" key="1">
    <citation type="journal article" date="2015" name="Sci. Rep.">
        <title>The power of single molecule real-time sequencing technology in the de novo assembly of a eukaryotic genome.</title>
        <authorList>
            <person name="Sakai H."/>
            <person name="Naito K."/>
            <person name="Ogiso-Tanaka E."/>
            <person name="Takahashi Y."/>
            <person name="Iseki K."/>
            <person name="Muto C."/>
            <person name="Satou K."/>
            <person name="Teruya K."/>
            <person name="Shiroma A."/>
            <person name="Shimoji M."/>
            <person name="Hirano T."/>
            <person name="Itoh T."/>
            <person name="Kaga A."/>
            <person name="Tomooka N."/>
        </authorList>
    </citation>
    <scope>NUCLEOTIDE SEQUENCE [LARGE SCALE GENOMIC DNA]</scope>
    <source>
        <strain evidence="2">cv. Shumari</strain>
    </source>
</reference>
<protein>
    <submittedName>
        <fullName evidence="1">Uncharacterized protein</fullName>
    </submittedName>
</protein>
<dbReference type="AlphaFoldDB" id="A0A0S3QXT9"/>
<name>A0A0S3QXT9_PHAAN</name>
<gene>
    <name evidence="1" type="primary">Vigan.01G056600</name>
    <name evidence="1" type="ORF">VIGAN_01056600</name>
</gene>
<proteinExistence type="predicted"/>
<sequence length="102" mass="11588">MTFQESLRAKIIKTSNSEAPAKNMEMLGWISLNTILLHFSMLSLKGMRIWVVIWTSTFNLRKSQAHASLLSTPVLGILEFKNSNYRINTAVTLKLNIQQLHG</sequence>
<organism evidence="1 2">
    <name type="scientific">Vigna angularis var. angularis</name>
    <dbReference type="NCBI Taxonomy" id="157739"/>
    <lineage>
        <taxon>Eukaryota</taxon>
        <taxon>Viridiplantae</taxon>
        <taxon>Streptophyta</taxon>
        <taxon>Embryophyta</taxon>
        <taxon>Tracheophyta</taxon>
        <taxon>Spermatophyta</taxon>
        <taxon>Magnoliopsida</taxon>
        <taxon>eudicotyledons</taxon>
        <taxon>Gunneridae</taxon>
        <taxon>Pentapetalae</taxon>
        <taxon>rosids</taxon>
        <taxon>fabids</taxon>
        <taxon>Fabales</taxon>
        <taxon>Fabaceae</taxon>
        <taxon>Papilionoideae</taxon>
        <taxon>50 kb inversion clade</taxon>
        <taxon>NPAAA clade</taxon>
        <taxon>indigoferoid/millettioid clade</taxon>
        <taxon>Phaseoleae</taxon>
        <taxon>Vigna</taxon>
    </lineage>
</organism>
<keyword evidence="2" id="KW-1185">Reference proteome</keyword>
<dbReference type="Proteomes" id="UP000291084">
    <property type="component" value="Chromosome 1"/>
</dbReference>